<feature type="non-terminal residue" evidence="1">
    <location>
        <position position="1"/>
    </location>
</feature>
<gene>
    <name evidence="1" type="ORF">COU33_02430</name>
</gene>
<accession>A0A2M6W1B6</accession>
<evidence type="ECO:0000313" key="2">
    <source>
        <dbReference type="Proteomes" id="UP000229362"/>
    </source>
</evidence>
<organism evidence="1 2">
    <name type="scientific">Candidatus Magasanikbacteria bacterium CG10_big_fil_rev_8_21_14_0_10_43_6</name>
    <dbReference type="NCBI Taxonomy" id="1974650"/>
    <lineage>
        <taxon>Bacteria</taxon>
        <taxon>Candidatus Magasanikiibacteriota</taxon>
    </lineage>
</organism>
<evidence type="ECO:0000313" key="1">
    <source>
        <dbReference type="EMBL" id="PIT86561.1"/>
    </source>
</evidence>
<dbReference type="AlphaFoldDB" id="A0A2M6W1B6"/>
<protein>
    <submittedName>
        <fullName evidence="1">Uncharacterized protein</fullName>
    </submittedName>
</protein>
<comment type="caution">
    <text evidence="1">The sequence shown here is derived from an EMBL/GenBank/DDBJ whole genome shotgun (WGS) entry which is preliminary data.</text>
</comment>
<dbReference type="EMBL" id="PFBZ01000105">
    <property type="protein sequence ID" value="PIT86561.1"/>
    <property type="molecule type" value="Genomic_DNA"/>
</dbReference>
<sequence>GSRWLSNRHECYGYKEEHDVKWSNQKTKQTLEEAGRILILYLLRTLNKVYIVNAGCQQCKKNNNASSWYCYWKNSRDGKYSVHAKYY</sequence>
<name>A0A2M6W1B6_9BACT</name>
<dbReference type="Proteomes" id="UP000229362">
    <property type="component" value="Unassembled WGS sequence"/>
</dbReference>
<proteinExistence type="predicted"/>
<reference evidence="2" key="1">
    <citation type="submission" date="2017-09" db="EMBL/GenBank/DDBJ databases">
        <title>Depth-based differentiation of microbial function through sediment-hosted aquifers and enrichment of novel symbionts in the deep terrestrial subsurface.</title>
        <authorList>
            <person name="Probst A.J."/>
            <person name="Ladd B."/>
            <person name="Jarett J.K."/>
            <person name="Geller-Mcgrath D.E."/>
            <person name="Sieber C.M.K."/>
            <person name="Emerson J.B."/>
            <person name="Anantharaman K."/>
            <person name="Thomas B.C."/>
            <person name="Malmstrom R."/>
            <person name="Stieglmeier M."/>
            <person name="Klingl A."/>
            <person name="Woyke T."/>
            <person name="Ryan C.M."/>
            <person name="Banfield J.F."/>
        </authorList>
    </citation>
    <scope>NUCLEOTIDE SEQUENCE [LARGE SCALE GENOMIC DNA]</scope>
</reference>